<dbReference type="InterPro" id="IPR036188">
    <property type="entry name" value="FAD/NAD-bd_sf"/>
</dbReference>
<evidence type="ECO:0000313" key="2">
    <source>
        <dbReference type="Proteomes" id="UP000789704"/>
    </source>
</evidence>
<proteinExistence type="predicted"/>
<dbReference type="EMBL" id="CAJQZC010000009">
    <property type="protein sequence ID" value="CAG4915290.1"/>
    <property type="molecule type" value="Genomic_DNA"/>
</dbReference>
<dbReference type="RefSeq" id="WP_228881653.1">
    <property type="nucleotide sequence ID" value="NZ_CAJQZC010000009.1"/>
</dbReference>
<dbReference type="SUPFAM" id="SSF51905">
    <property type="entry name" value="FAD/NAD(P)-binding domain"/>
    <property type="match status" value="1"/>
</dbReference>
<evidence type="ECO:0008006" key="3">
    <source>
        <dbReference type="Google" id="ProtNLM"/>
    </source>
</evidence>
<evidence type="ECO:0000313" key="1">
    <source>
        <dbReference type="EMBL" id="CAG4915290.1"/>
    </source>
</evidence>
<dbReference type="Proteomes" id="UP000789704">
    <property type="component" value="Unassembled WGS sequence"/>
</dbReference>
<gene>
    <name evidence="1" type="ORF">LMG31841_04462</name>
</gene>
<organism evidence="1 2">
    <name type="scientific">Paraburkholderia saeva</name>
    <dbReference type="NCBI Taxonomy" id="2777537"/>
    <lineage>
        <taxon>Bacteria</taxon>
        <taxon>Pseudomonadati</taxon>
        <taxon>Pseudomonadota</taxon>
        <taxon>Betaproteobacteria</taxon>
        <taxon>Burkholderiales</taxon>
        <taxon>Burkholderiaceae</taxon>
        <taxon>Paraburkholderia</taxon>
    </lineage>
</organism>
<dbReference type="AlphaFoldDB" id="A0A9N8X3I9"/>
<name>A0A9N8X3I9_9BURK</name>
<dbReference type="Gene3D" id="3.50.50.60">
    <property type="entry name" value="FAD/NAD(P)-binding domain"/>
    <property type="match status" value="1"/>
</dbReference>
<protein>
    <recommendedName>
        <fullName evidence="3">NAD(P)/FAD-dependent oxidoreductase</fullName>
    </recommendedName>
</protein>
<comment type="caution">
    <text evidence="1">The sequence shown here is derived from an EMBL/GenBank/DDBJ whole genome shotgun (WGS) entry which is preliminary data.</text>
</comment>
<accession>A0A9N8X3I9</accession>
<reference evidence="1" key="1">
    <citation type="submission" date="2021-04" db="EMBL/GenBank/DDBJ databases">
        <authorList>
            <person name="Vanwijnsberghe S."/>
        </authorList>
    </citation>
    <scope>NUCLEOTIDE SEQUENCE</scope>
    <source>
        <strain evidence="1">LMG 31841</strain>
    </source>
</reference>
<keyword evidence="2" id="KW-1185">Reference proteome</keyword>
<sequence length="470" mass="52053">MNTKLLETDYLVIGAGATAMAFVDTLLSESDAHVVMVDRHHRPGGHWNDAYSFVGLHQPSAFYGVNSRELSTWTKDTTGLNQGMYELATGAEVLSHFDQVMRQRFLPSGRVQWFPMSEYSAGDGGAHHFKSLLNGEEQQVVARRKRVNATHARTAVPSTHRPRYAVAQGVDCIPLNGLPDIQRPYLRYTVVGSGKTGMDACLWLLQNGVPPSRIRWIMPRDAWLIDRANTQPGAENFERSMVSTIDQFEAIIEATSIADLFARLEQRGVLLRIDKTVEPGTYRCAIISQAELAQLRRIEDVVRLGHLRSVQPAQITLDRGSLPAEPDTLYVDCSASAIQMPPALPVFDGDEINLLMVRWCQPVFSAALIAWVESHIADEAAKNALCRLVPSPERPVDWLRMWAVTLANMTSWRQDEGLNAWLSTCRLNSINAMMRGMRPDDTAKIALLQETGAKAAAAAAKLPALLATLT</sequence>